<evidence type="ECO:0000313" key="5">
    <source>
        <dbReference type="EMBL" id="ANE53371.1"/>
    </source>
</evidence>
<evidence type="ECO:0000259" key="4">
    <source>
        <dbReference type="Pfam" id="PF01103"/>
    </source>
</evidence>
<feature type="domain" description="Bacterial surface antigen (D15)" evidence="4">
    <location>
        <begin position="146"/>
        <end position="278"/>
    </location>
</feature>
<feature type="signal peptide" evidence="3">
    <location>
        <begin position="1"/>
        <end position="22"/>
    </location>
</feature>
<dbReference type="EMBL" id="CP011390">
    <property type="protein sequence ID" value="ANE53371.1"/>
    <property type="molecule type" value="Genomic_DNA"/>
</dbReference>
<evidence type="ECO:0000313" key="6">
    <source>
        <dbReference type="Proteomes" id="UP000077177"/>
    </source>
</evidence>
<dbReference type="STRING" id="1492898.SY85_07700"/>
<dbReference type="OrthoDB" id="9771071at2"/>
<gene>
    <name evidence="5" type="ORF">SY85_07700</name>
</gene>
<accession>A0A172U1Y6</accession>
<evidence type="ECO:0000256" key="2">
    <source>
        <dbReference type="ARBA" id="ARBA00023136"/>
    </source>
</evidence>
<feature type="chain" id="PRO_5008001581" description="Bacterial surface antigen (D15) domain-containing protein" evidence="3">
    <location>
        <begin position="23"/>
        <end position="385"/>
    </location>
</feature>
<organism evidence="5 6">
    <name type="scientific">Flavisolibacter tropicus</name>
    <dbReference type="NCBI Taxonomy" id="1492898"/>
    <lineage>
        <taxon>Bacteria</taxon>
        <taxon>Pseudomonadati</taxon>
        <taxon>Bacteroidota</taxon>
        <taxon>Chitinophagia</taxon>
        <taxon>Chitinophagales</taxon>
        <taxon>Chitinophagaceae</taxon>
        <taxon>Flavisolibacter</taxon>
    </lineage>
</organism>
<dbReference type="GO" id="GO:0019867">
    <property type="term" value="C:outer membrane"/>
    <property type="evidence" value="ECO:0007669"/>
    <property type="project" value="InterPro"/>
</dbReference>
<keyword evidence="3" id="KW-0732">Signal</keyword>
<evidence type="ECO:0000256" key="1">
    <source>
        <dbReference type="ARBA" id="ARBA00004370"/>
    </source>
</evidence>
<reference evidence="5 6" key="2">
    <citation type="journal article" date="2016" name="Int. J. Syst. Evol. Microbiol.">
        <title>Flavisolibacter tropicus sp. nov., isolated from tropical soil.</title>
        <authorList>
            <person name="Lee J.J."/>
            <person name="Kang M.S."/>
            <person name="Kim G.S."/>
            <person name="Lee C.S."/>
            <person name="Lim S."/>
            <person name="Lee J."/>
            <person name="Roh S.H."/>
            <person name="Kang H."/>
            <person name="Ha J.M."/>
            <person name="Bae S."/>
            <person name="Jung H.Y."/>
            <person name="Kim M.K."/>
        </authorList>
    </citation>
    <scope>NUCLEOTIDE SEQUENCE [LARGE SCALE GENOMIC DNA]</scope>
    <source>
        <strain evidence="5 6">LCS9</strain>
    </source>
</reference>
<dbReference type="AlphaFoldDB" id="A0A172U1Y6"/>
<proteinExistence type="predicted"/>
<protein>
    <recommendedName>
        <fullName evidence="4">Bacterial surface antigen (D15) domain-containing protein</fullName>
    </recommendedName>
</protein>
<name>A0A172U1Y6_9BACT</name>
<keyword evidence="6" id="KW-1185">Reference proteome</keyword>
<dbReference type="Proteomes" id="UP000077177">
    <property type="component" value="Chromosome"/>
</dbReference>
<reference evidence="6" key="1">
    <citation type="submission" date="2015-01" db="EMBL/GenBank/DDBJ databases">
        <title>Flavisolibacter sp./LCS9/ whole genome sequencing.</title>
        <authorList>
            <person name="Kim M.K."/>
            <person name="Srinivasan S."/>
            <person name="Lee J.-J."/>
        </authorList>
    </citation>
    <scope>NUCLEOTIDE SEQUENCE [LARGE SCALE GENOMIC DNA]</scope>
    <source>
        <strain evidence="6">LCS9</strain>
    </source>
</reference>
<dbReference type="Gene3D" id="2.40.160.50">
    <property type="entry name" value="membrane protein fhac: a member of the omp85/tpsb transporter family"/>
    <property type="match status" value="1"/>
</dbReference>
<dbReference type="InterPro" id="IPR000184">
    <property type="entry name" value="Bac_surfAg_D15"/>
</dbReference>
<comment type="subcellular location">
    <subcellularLocation>
        <location evidence="1">Membrane</location>
    </subcellularLocation>
</comment>
<dbReference type="RefSeq" id="WP_066409484.1">
    <property type="nucleotide sequence ID" value="NZ_CP011390.1"/>
</dbReference>
<sequence>MKLMLPIYCFLVTILIHSNAIAQTDTTAKPAEKSIMRDTLDGKLDFSRFLIDAKGFIPVPFIITEPALGSFGLAIVPVFLTPKKRPPGFTGYIPPDITAGVAMYTANKSWLLGGMRIGSIPAKGLKYRIAAGVADINLSFFRELPNLGEKEFDFSIKTVPILLSLSKRISKKDVYLGVQYFFAKNELKALFKDSLPNDIQPSSFKSNIGSLGLFTDWDKRNSFFTADKGFRVNILYTMNDNWTGSDFEYQKLSGALNWFIPFKKKWISGFRAEFNQVFGDPPFYALPSLAMRGVPAVKYQGYTTALVETEQRFDFNLRWSAVAFAGYGKAFQRDESASETQSAYNVGGGFRYLIARVFKIRAGIDVAAGPGSFGWYIVFGHNWNR</sequence>
<keyword evidence="2" id="KW-0472">Membrane</keyword>
<dbReference type="Pfam" id="PF01103">
    <property type="entry name" value="Omp85"/>
    <property type="match status" value="1"/>
</dbReference>
<evidence type="ECO:0000256" key="3">
    <source>
        <dbReference type="SAM" id="SignalP"/>
    </source>
</evidence>
<dbReference type="KEGG" id="fla:SY85_07700"/>
<dbReference type="PATRIC" id="fig|1492898.3.peg.1653"/>